<accession>A0A0F8X274</accession>
<gene>
    <name evidence="1" type="ORF">LCGC14_2998400</name>
</gene>
<organism evidence="1">
    <name type="scientific">marine sediment metagenome</name>
    <dbReference type="NCBI Taxonomy" id="412755"/>
    <lineage>
        <taxon>unclassified sequences</taxon>
        <taxon>metagenomes</taxon>
        <taxon>ecological metagenomes</taxon>
    </lineage>
</organism>
<reference evidence="1" key="1">
    <citation type="journal article" date="2015" name="Nature">
        <title>Complex archaea that bridge the gap between prokaryotes and eukaryotes.</title>
        <authorList>
            <person name="Spang A."/>
            <person name="Saw J.H."/>
            <person name="Jorgensen S.L."/>
            <person name="Zaremba-Niedzwiedzka K."/>
            <person name="Martijn J."/>
            <person name="Lind A.E."/>
            <person name="van Eijk R."/>
            <person name="Schleper C."/>
            <person name="Guy L."/>
            <person name="Ettema T.J."/>
        </authorList>
    </citation>
    <scope>NUCLEOTIDE SEQUENCE</scope>
</reference>
<comment type="caution">
    <text evidence="1">The sequence shown here is derived from an EMBL/GenBank/DDBJ whole genome shotgun (WGS) entry which is preliminary data.</text>
</comment>
<protein>
    <submittedName>
        <fullName evidence="1">Uncharacterized protein</fullName>
    </submittedName>
</protein>
<dbReference type="AlphaFoldDB" id="A0A0F8X274"/>
<evidence type="ECO:0000313" key="1">
    <source>
        <dbReference type="EMBL" id="KKK63033.1"/>
    </source>
</evidence>
<proteinExistence type="predicted"/>
<sequence length="77" mass="8555">TVFSDPVIRKSWYSLFDHLFSPIKVSILDMAGLEPANALSPGSQPTGYHVMSLLVYKGLSSKMGKFIYNNRISATFL</sequence>
<feature type="non-terminal residue" evidence="1">
    <location>
        <position position="1"/>
    </location>
</feature>
<dbReference type="EMBL" id="LAZR01061710">
    <property type="protein sequence ID" value="KKK63033.1"/>
    <property type="molecule type" value="Genomic_DNA"/>
</dbReference>
<name>A0A0F8X274_9ZZZZ</name>